<sequence length="286" mass="33137">MLRKQVRERREYLYRKNLEAKQRATQQRRDVLKHALDTSSMIPTDLRKDAAEMVGDLAWGGQVDLVDDEYRWAGCEDPNIVVTTSRDPSSRLKMFTKEIKLLLPNSRRINRGGHDMKGIVEACSAHGVTDLILLSETRGVPDSMIISHFPHGPTAYFSLSNVVMRHDIPNMPHMSEQYPHLIFHNITSPLGQRLTNILKYLFPVPKKDSNRVVTFANEEDFISFRQHTFKKDEHGEIELTELGPRFEMRPYCIILGTIDNADSSETEWALRSHINRKRRLLTDERE</sequence>
<name>A0A1I8BYX3_MELHA</name>
<evidence type="ECO:0000313" key="3">
    <source>
        <dbReference type="WBParaSite" id="MhA1_Contig812.frz3.gene1"/>
    </source>
</evidence>
<reference evidence="3" key="1">
    <citation type="submission" date="2016-11" db="UniProtKB">
        <authorList>
            <consortium name="WormBaseParasite"/>
        </authorList>
    </citation>
    <scope>IDENTIFICATION</scope>
</reference>
<dbReference type="SUPFAM" id="SSF52954">
    <property type="entry name" value="Class II aaRS ABD-related"/>
    <property type="match status" value="1"/>
</dbReference>
<dbReference type="GO" id="GO:0042134">
    <property type="term" value="F:rRNA primary transcript binding"/>
    <property type="evidence" value="ECO:0007669"/>
    <property type="project" value="InterPro"/>
</dbReference>
<dbReference type="InterPro" id="IPR044281">
    <property type="entry name" value="IMP4/RPF1"/>
</dbReference>
<dbReference type="Pfam" id="PF04427">
    <property type="entry name" value="Brix"/>
    <property type="match status" value="1"/>
</dbReference>
<dbReference type="PROSITE" id="PS50833">
    <property type="entry name" value="BRIX"/>
    <property type="match status" value="1"/>
</dbReference>
<evidence type="ECO:0000313" key="2">
    <source>
        <dbReference type="Proteomes" id="UP000095281"/>
    </source>
</evidence>
<dbReference type="PANTHER" id="PTHR22734:SF2">
    <property type="entry name" value="U3 SMALL NUCLEOLAR RIBONUCLEOPROTEIN PROTEIN IMP4"/>
    <property type="match status" value="1"/>
</dbReference>
<dbReference type="AlphaFoldDB" id="A0A1I8BYX3"/>
<dbReference type="WBParaSite" id="MhA1_Contig812.frz3.gene1">
    <property type="protein sequence ID" value="MhA1_Contig812.frz3.gene1"/>
    <property type="gene ID" value="MhA1_Contig812.frz3.gene1"/>
</dbReference>
<accession>A0A1I8BYX3</accession>
<protein>
    <submittedName>
        <fullName evidence="3">Brix domain-containing protein</fullName>
    </submittedName>
</protein>
<dbReference type="SMART" id="SM00879">
    <property type="entry name" value="Brix"/>
    <property type="match status" value="1"/>
</dbReference>
<dbReference type="GO" id="GO:0005654">
    <property type="term" value="C:nucleoplasm"/>
    <property type="evidence" value="ECO:0007669"/>
    <property type="project" value="UniProtKB-ARBA"/>
</dbReference>
<evidence type="ECO:0000259" key="1">
    <source>
        <dbReference type="PROSITE" id="PS50833"/>
    </source>
</evidence>
<dbReference type="Proteomes" id="UP000095281">
    <property type="component" value="Unplaced"/>
</dbReference>
<dbReference type="Gene3D" id="3.40.50.10480">
    <property type="entry name" value="Probable brix-domain ribosomal biogenesis protein"/>
    <property type="match status" value="1"/>
</dbReference>
<feature type="domain" description="Brix" evidence="1">
    <location>
        <begin position="78"/>
        <end position="259"/>
    </location>
</feature>
<dbReference type="FunFam" id="3.40.50.10480:FF:000001">
    <property type="entry name" value="IMP4, U3 small nucleolar ribonucleoprotein"/>
    <property type="match status" value="1"/>
</dbReference>
<dbReference type="GO" id="GO:0030515">
    <property type="term" value="F:snoRNA binding"/>
    <property type="evidence" value="ECO:0007669"/>
    <property type="project" value="TreeGrafter"/>
</dbReference>
<dbReference type="GO" id="GO:0006364">
    <property type="term" value="P:rRNA processing"/>
    <property type="evidence" value="ECO:0007669"/>
    <property type="project" value="InterPro"/>
</dbReference>
<dbReference type="GO" id="GO:0032040">
    <property type="term" value="C:small-subunit processome"/>
    <property type="evidence" value="ECO:0007669"/>
    <property type="project" value="TreeGrafter"/>
</dbReference>
<keyword evidence="2" id="KW-1185">Reference proteome</keyword>
<organism evidence="2 3">
    <name type="scientific">Meloidogyne hapla</name>
    <name type="common">Root-knot nematode worm</name>
    <dbReference type="NCBI Taxonomy" id="6305"/>
    <lineage>
        <taxon>Eukaryota</taxon>
        <taxon>Metazoa</taxon>
        <taxon>Ecdysozoa</taxon>
        <taxon>Nematoda</taxon>
        <taxon>Chromadorea</taxon>
        <taxon>Rhabditida</taxon>
        <taxon>Tylenchina</taxon>
        <taxon>Tylenchomorpha</taxon>
        <taxon>Tylenchoidea</taxon>
        <taxon>Meloidogynidae</taxon>
        <taxon>Meloidogyninae</taxon>
        <taxon>Meloidogyne</taxon>
    </lineage>
</organism>
<dbReference type="GO" id="GO:0034457">
    <property type="term" value="C:Mpp10 complex"/>
    <property type="evidence" value="ECO:0007669"/>
    <property type="project" value="UniProtKB-ARBA"/>
</dbReference>
<dbReference type="PANTHER" id="PTHR22734">
    <property type="entry name" value="U3 SMALL NUCLEOLAR RIBONUCLEOPROTEIN PROTEIN IMP4"/>
    <property type="match status" value="1"/>
</dbReference>
<dbReference type="InterPro" id="IPR007109">
    <property type="entry name" value="Brix"/>
</dbReference>
<dbReference type="GO" id="GO:0042274">
    <property type="term" value="P:ribosomal small subunit biogenesis"/>
    <property type="evidence" value="ECO:0007669"/>
    <property type="project" value="UniProtKB-ARBA"/>
</dbReference>
<proteinExistence type="predicted"/>
<dbReference type="OMA" id="IGTMSEQ"/>